<evidence type="ECO:0000313" key="2">
    <source>
        <dbReference type="EMBL" id="CAD9976110.1"/>
    </source>
</evidence>
<protein>
    <submittedName>
        <fullName evidence="2">Uncharacterized protein</fullName>
    </submittedName>
</protein>
<evidence type="ECO:0000256" key="1">
    <source>
        <dbReference type="SAM" id="Phobius"/>
    </source>
</evidence>
<reference evidence="2" key="1">
    <citation type="submission" date="2021-01" db="EMBL/GenBank/DDBJ databases">
        <authorList>
            <person name="Corre E."/>
            <person name="Pelletier E."/>
            <person name="Niang G."/>
            <person name="Scheremetjew M."/>
            <person name="Finn R."/>
            <person name="Kale V."/>
            <person name="Holt S."/>
            <person name="Cochrane G."/>
            <person name="Meng A."/>
            <person name="Brown T."/>
            <person name="Cohen L."/>
        </authorList>
    </citation>
    <scope>NUCLEOTIDE SEQUENCE</scope>
    <source>
        <strain evidence="2">CCMP125</strain>
    </source>
</reference>
<organism evidence="2">
    <name type="scientific">Entomoneis paludosa</name>
    <dbReference type="NCBI Taxonomy" id="265537"/>
    <lineage>
        <taxon>Eukaryota</taxon>
        <taxon>Sar</taxon>
        <taxon>Stramenopiles</taxon>
        <taxon>Ochrophyta</taxon>
        <taxon>Bacillariophyta</taxon>
        <taxon>Bacillariophyceae</taxon>
        <taxon>Bacillariophycidae</taxon>
        <taxon>Entomoneidaceae</taxon>
        <taxon>Entomoneis</taxon>
    </lineage>
</organism>
<dbReference type="AlphaFoldDB" id="A0A7S3DS58"/>
<keyword evidence="1" id="KW-0472">Membrane</keyword>
<keyword evidence="1" id="KW-0812">Transmembrane</keyword>
<feature type="transmembrane region" description="Helical" evidence="1">
    <location>
        <begin position="61"/>
        <end position="82"/>
    </location>
</feature>
<proteinExistence type="predicted"/>
<dbReference type="EMBL" id="HBHT01024706">
    <property type="protein sequence ID" value="CAD9976110.1"/>
    <property type="molecule type" value="Transcribed_RNA"/>
</dbReference>
<sequence length="172" mass="19448">MKYHATTLIMRLYEHLASRNVSTSELDKLTLDPFSSAKRRQKQGETPTFMESTRESWNANLIAYLADYSLHQIILAAGYYVYVRDRQRKMHTNRDSNSEDSELHTGSLALSFMKKSTLLGISRFVCLSFASIGGGIGNIFYPGWGYMFGFNMGDGFGATVLDEFDLNDTPLQ</sequence>
<name>A0A7S3DS58_9STRA</name>
<accession>A0A7S3DS58</accession>
<keyword evidence="1" id="KW-1133">Transmembrane helix</keyword>
<feature type="transmembrane region" description="Helical" evidence="1">
    <location>
        <begin position="121"/>
        <end position="141"/>
    </location>
</feature>
<gene>
    <name evidence="2" type="ORF">APAL1065_LOCUS16569</name>
</gene>